<dbReference type="InterPro" id="IPR009057">
    <property type="entry name" value="Homeodomain-like_sf"/>
</dbReference>
<dbReference type="Pfam" id="PF00440">
    <property type="entry name" value="TetR_N"/>
    <property type="match status" value="1"/>
</dbReference>
<dbReference type="InterPro" id="IPR050109">
    <property type="entry name" value="HTH-type_TetR-like_transc_reg"/>
</dbReference>
<feature type="domain" description="HTH tetR-type" evidence="5">
    <location>
        <begin position="10"/>
        <end position="70"/>
    </location>
</feature>
<dbReference type="PANTHER" id="PTHR30055">
    <property type="entry name" value="HTH-TYPE TRANSCRIPTIONAL REGULATOR RUTR"/>
    <property type="match status" value="1"/>
</dbReference>
<dbReference type="Gene3D" id="1.10.357.10">
    <property type="entry name" value="Tetracycline Repressor, domain 2"/>
    <property type="match status" value="1"/>
</dbReference>
<keyword evidence="7" id="KW-1185">Reference proteome</keyword>
<dbReference type="InterPro" id="IPR001647">
    <property type="entry name" value="HTH_TetR"/>
</dbReference>
<evidence type="ECO:0000313" key="6">
    <source>
        <dbReference type="EMBL" id="PPL19446.1"/>
    </source>
</evidence>
<dbReference type="PROSITE" id="PS50977">
    <property type="entry name" value="HTH_TETR_2"/>
    <property type="match status" value="1"/>
</dbReference>
<keyword evidence="2 4" id="KW-0238">DNA-binding</keyword>
<comment type="caution">
    <text evidence="6">The sequence shown here is derived from an EMBL/GenBank/DDBJ whole genome shotgun (WGS) entry which is preliminary data.</text>
</comment>
<feature type="DNA-binding region" description="H-T-H motif" evidence="4">
    <location>
        <begin position="33"/>
        <end position="52"/>
    </location>
</feature>
<dbReference type="RefSeq" id="WP_161498691.1">
    <property type="nucleotide sequence ID" value="NZ_MPZN01000013.1"/>
</dbReference>
<reference evidence="6 7" key="1">
    <citation type="journal article" date="2008" name="Int. J. Syst. Evol. Microbiol.">
        <title>Leifsonia pindariensis sp. nov., isolated from the Pindari glacier of the Indian Himalayas, and emended description of the genus Leifsonia.</title>
        <authorList>
            <person name="Reddy G.S."/>
            <person name="Prabagaran S.R."/>
            <person name="Shivaji S."/>
        </authorList>
    </citation>
    <scope>NUCLEOTIDE SEQUENCE [LARGE SCALE GENOMIC DNA]</scope>
    <source>
        <strain evidence="6 7">PON 10</strain>
    </source>
</reference>
<accession>A0ABX5AYH1</accession>
<sequence length="208" mass="23795">MTNLREKQKQQTRQSLLDHSLRLFQEQGYVATTIDDIATAVGTTRVTFYAHFPNKTELARSLFGELNRHLDRREDARQRSTAGSLVDAAREGSFPAIRAWIGEQAERWADIRPYITVVEEASAVDPEMRELRDAWFGEVIDDIATGLAEADRFDEDTRRYRGYLAMELLNSANLRWIRHPWVLESGPELDILAVAWASLLGGDQLHPR</sequence>
<dbReference type="EMBL" id="MPZN01000013">
    <property type="protein sequence ID" value="PPL19446.1"/>
    <property type="molecule type" value="Genomic_DNA"/>
</dbReference>
<name>A0ABX5AYH1_9MICO</name>
<gene>
    <name evidence="6" type="ORF">GY24_05780</name>
</gene>
<evidence type="ECO:0000259" key="5">
    <source>
        <dbReference type="PROSITE" id="PS50977"/>
    </source>
</evidence>
<protein>
    <recommendedName>
        <fullName evidence="5">HTH tetR-type domain-containing protein</fullName>
    </recommendedName>
</protein>
<evidence type="ECO:0000256" key="4">
    <source>
        <dbReference type="PROSITE-ProRule" id="PRU00335"/>
    </source>
</evidence>
<evidence type="ECO:0000256" key="1">
    <source>
        <dbReference type="ARBA" id="ARBA00023015"/>
    </source>
</evidence>
<evidence type="ECO:0000256" key="3">
    <source>
        <dbReference type="ARBA" id="ARBA00023163"/>
    </source>
</evidence>
<dbReference type="PRINTS" id="PR00455">
    <property type="entry name" value="HTHTETR"/>
</dbReference>
<keyword evidence="1" id="KW-0805">Transcription regulation</keyword>
<keyword evidence="3" id="KW-0804">Transcription</keyword>
<evidence type="ECO:0000256" key="2">
    <source>
        <dbReference type="ARBA" id="ARBA00023125"/>
    </source>
</evidence>
<organism evidence="6 7">
    <name type="scientific">Microterricola pindariensis</name>
    <dbReference type="NCBI Taxonomy" id="478010"/>
    <lineage>
        <taxon>Bacteria</taxon>
        <taxon>Bacillati</taxon>
        <taxon>Actinomycetota</taxon>
        <taxon>Actinomycetes</taxon>
        <taxon>Micrococcales</taxon>
        <taxon>Microbacteriaceae</taxon>
        <taxon>Microterricola</taxon>
    </lineage>
</organism>
<dbReference type="PANTHER" id="PTHR30055:SF234">
    <property type="entry name" value="HTH-TYPE TRANSCRIPTIONAL REGULATOR BETI"/>
    <property type="match status" value="1"/>
</dbReference>
<evidence type="ECO:0000313" key="7">
    <source>
        <dbReference type="Proteomes" id="UP000237755"/>
    </source>
</evidence>
<proteinExistence type="predicted"/>
<dbReference type="SUPFAM" id="SSF46689">
    <property type="entry name" value="Homeodomain-like"/>
    <property type="match status" value="1"/>
</dbReference>
<dbReference type="Proteomes" id="UP000237755">
    <property type="component" value="Unassembled WGS sequence"/>
</dbReference>